<dbReference type="OrthoDB" id="8673173at2"/>
<name>A0A511DPY3_9PSEU</name>
<dbReference type="Gene3D" id="3.20.20.140">
    <property type="entry name" value="Metal-dependent hydrolases"/>
    <property type="match status" value="1"/>
</dbReference>
<dbReference type="GO" id="GO:0019748">
    <property type="term" value="P:secondary metabolic process"/>
    <property type="evidence" value="ECO:0007669"/>
    <property type="project" value="TreeGrafter"/>
</dbReference>
<reference evidence="3 4" key="1">
    <citation type="submission" date="2019-07" db="EMBL/GenBank/DDBJ databases">
        <title>Whole genome shotgun sequence of Pseudonocardia sulfidoxydans NBRC 16205.</title>
        <authorList>
            <person name="Hosoyama A."/>
            <person name="Uohara A."/>
            <person name="Ohji S."/>
            <person name="Ichikawa N."/>
        </authorList>
    </citation>
    <scope>NUCLEOTIDE SEQUENCE [LARGE SCALE GENOMIC DNA]</scope>
    <source>
        <strain evidence="3 4">NBRC 16205</strain>
    </source>
</reference>
<dbReference type="Pfam" id="PF04909">
    <property type="entry name" value="Amidohydro_2"/>
    <property type="match status" value="1"/>
</dbReference>
<dbReference type="AlphaFoldDB" id="A0A511DPY3"/>
<dbReference type="GO" id="GO:0005737">
    <property type="term" value="C:cytoplasm"/>
    <property type="evidence" value="ECO:0007669"/>
    <property type="project" value="TreeGrafter"/>
</dbReference>
<evidence type="ECO:0000256" key="1">
    <source>
        <dbReference type="ARBA" id="ARBA00023239"/>
    </source>
</evidence>
<feature type="domain" description="Amidohydrolase-related" evidence="2">
    <location>
        <begin position="103"/>
        <end position="322"/>
    </location>
</feature>
<dbReference type="GO" id="GO:0016787">
    <property type="term" value="F:hydrolase activity"/>
    <property type="evidence" value="ECO:0007669"/>
    <property type="project" value="UniProtKB-KW"/>
</dbReference>
<protein>
    <submittedName>
        <fullName evidence="3">Amidohydrolase</fullName>
    </submittedName>
</protein>
<sequence>MTVVIDSHAHLVPRSLLADLHSGAVRFPSIEVTAHEETFRVAFGGGAPTRPVAPGLTDNARRLAWLTDNGIDLQVTGGWLDIFGYDLPADEGADWAEVLTDGLRAAAVPERQVVLGTVPLQDAARAATALRAQRAAGLPGVMIATRAGATELADDALRPFWEAADETGAVVFLHPGFAGASPRYQDFGLVNGLARLEDTTVALARMLYAGIPARYPGARIVVAHAGAALPYVLGRLVRNHLLHPDATRDPLESFAHLYFDSVVFDSDALRFLVEKAGPERVLMGSDYPFPIGDLEPGAVVDAAKLPDAQRVMLTGENARRLFLGDGS</sequence>
<comment type="caution">
    <text evidence="3">The sequence shown here is derived from an EMBL/GenBank/DDBJ whole genome shotgun (WGS) entry which is preliminary data.</text>
</comment>
<dbReference type="PANTHER" id="PTHR21240:SF28">
    <property type="entry name" value="ISO-OROTATE DECARBOXYLASE (EUROFUNG)"/>
    <property type="match status" value="1"/>
</dbReference>
<dbReference type="InterPro" id="IPR032466">
    <property type="entry name" value="Metal_Hydrolase"/>
</dbReference>
<accession>A0A511DPY3</accession>
<dbReference type="Proteomes" id="UP000321685">
    <property type="component" value="Unassembled WGS sequence"/>
</dbReference>
<gene>
    <name evidence="3" type="ORF">PSU4_52470</name>
</gene>
<keyword evidence="1" id="KW-0456">Lyase</keyword>
<dbReference type="InterPro" id="IPR032465">
    <property type="entry name" value="ACMSD"/>
</dbReference>
<dbReference type="EMBL" id="BJVJ01000083">
    <property type="protein sequence ID" value="GEL26293.1"/>
    <property type="molecule type" value="Genomic_DNA"/>
</dbReference>
<dbReference type="InterPro" id="IPR006680">
    <property type="entry name" value="Amidohydro-rel"/>
</dbReference>
<keyword evidence="4" id="KW-1185">Reference proteome</keyword>
<organism evidence="3 4">
    <name type="scientific">Pseudonocardia sulfidoxydans NBRC 16205</name>
    <dbReference type="NCBI Taxonomy" id="1223511"/>
    <lineage>
        <taxon>Bacteria</taxon>
        <taxon>Bacillati</taxon>
        <taxon>Actinomycetota</taxon>
        <taxon>Actinomycetes</taxon>
        <taxon>Pseudonocardiales</taxon>
        <taxon>Pseudonocardiaceae</taxon>
        <taxon>Pseudonocardia</taxon>
    </lineage>
</organism>
<evidence type="ECO:0000259" key="2">
    <source>
        <dbReference type="Pfam" id="PF04909"/>
    </source>
</evidence>
<dbReference type="SUPFAM" id="SSF51556">
    <property type="entry name" value="Metallo-dependent hydrolases"/>
    <property type="match status" value="1"/>
</dbReference>
<dbReference type="PANTHER" id="PTHR21240">
    <property type="entry name" value="2-AMINO-3-CARBOXYLMUCONATE-6-SEMIALDEHYDE DECARBOXYLASE"/>
    <property type="match status" value="1"/>
</dbReference>
<proteinExistence type="predicted"/>
<dbReference type="RefSeq" id="WP_147114030.1">
    <property type="nucleotide sequence ID" value="NZ_BJVJ01000083.1"/>
</dbReference>
<evidence type="ECO:0000313" key="4">
    <source>
        <dbReference type="Proteomes" id="UP000321685"/>
    </source>
</evidence>
<keyword evidence="3" id="KW-0378">Hydrolase</keyword>
<dbReference type="GO" id="GO:0016831">
    <property type="term" value="F:carboxy-lyase activity"/>
    <property type="evidence" value="ECO:0007669"/>
    <property type="project" value="InterPro"/>
</dbReference>
<evidence type="ECO:0000313" key="3">
    <source>
        <dbReference type="EMBL" id="GEL26293.1"/>
    </source>
</evidence>